<comment type="caution">
    <text evidence="3">The sequence shown here is derived from an EMBL/GenBank/DDBJ whole genome shotgun (WGS) entry which is preliminary data.</text>
</comment>
<keyword evidence="3" id="KW-0378">Hydrolase</keyword>
<sequence length="229" mass="25715">MTPTFEVTSQTNLPQPTPPDISDLVIEDDQPVDSLYSEKLQRLLTNALYASFKPGIPFLVTANVGLFYALKTNPLVPDVMLSLGVSAPTNFERREDRTYFVWEMGKPPEVAIEIVSNRKGHELGSKLTAYAHAGVSYYVVYDPLVQLKELQGSRLAIFERQGSQLVPYDSTWMPDVGLGLTLWQGSFEGVTVEWLRWCDQEGQILLTGEERSEQLLELLRSHGITPPEN</sequence>
<dbReference type="InterPro" id="IPR011335">
    <property type="entry name" value="Restrct_endonuc-II-like"/>
</dbReference>
<gene>
    <name evidence="3" type="ORF">JX360_11775</name>
</gene>
<feature type="domain" description="Putative restriction endonuclease" evidence="2">
    <location>
        <begin position="37"/>
        <end position="180"/>
    </location>
</feature>
<feature type="region of interest" description="Disordered" evidence="1">
    <location>
        <begin position="1"/>
        <end position="24"/>
    </location>
</feature>
<keyword evidence="3" id="KW-0255">Endonuclease</keyword>
<evidence type="ECO:0000256" key="1">
    <source>
        <dbReference type="SAM" id="MobiDB-lite"/>
    </source>
</evidence>
<evidence type="ECO:0000259" key="2">
    <source>
        <dbReference type="Pfam" id="PF05685"/>
    </source>
</evidence>
<protein>
    <submittedName>
        <fullName evidence="3">Uma2 family endonuclease</fullName>
    </submittedName>
</protein>
<proteinExistence type="predicted"/>
<dbReference type="Proteomes" id="UP000830835">
    <property type="component" value="Unassembled WGS sequence"/>
</dbReference>
<dbReference type="RefSeq" id="WP_244351089.1">
    <property type="nucleotide sequence ID" value="NZ_JAFIRA010000031.1"/>
</dbReference>
<dbReference type="SUPFAM" id="SSF52980">
    <property type="entry name" value="Restriction endonuclease-like"/>
    <property type="match status" value="1"/>
</dbReference>
<accession>A0ABT0CCQ8</accession>
<evidence type="ECO:0000313" key="3">
    <source>
        <dbReference type="EMBL" id="MCJ2543576.1"/>
    </source>
</evidence>
<dbReference type="Pfam" id="PF05685">
    <property type="entry name" value="Uma2"/>
    <property type="match status" value="1"/>
</dbReference>
<keyword evidence="4" id="KW-1185">Reference proteome</keyword>
<dbReference type="EMBL" id="JAFIRA010000031">
    <property type="protein sequence ID" value="MCJ2543576.1"/>
    <property type="molecule type" value="Genomic_DNA"/>
</dbReference>
<dbReference type="InterPro" id="IPR008538">
    <property type="entry name" value="Uma2"/>
</dbReference>
<feature type="compositionally biased region" description="Polar residues" evidence="1">
    <location>
        <begin position="1"/>
        <end position="14"/>
    </location>
</feature>
<dbReference type="PANTHER" id="PTHR33352:SF3">
    <property type="entry name" value="SLR1612 PROTEIN"/>
    <property type="match status" value="1"/>
</dbReference>
<dbReference type="GO" id="GO:0004519">
    <property type="term" value="F:endonuclease activity"/>
    <property type="evidence" value="ECO:0007669"/>
    <property type="project" value="UniProtKB-KW"/>
</dbReference>
<reference evidence="3" key="1">
    <citation type="submission" date="2021-02" db="EMBL/GenBank/DDBJ databases">
        <title>The CRISPR/cas machinery reduction and long-range gene transfer in the hot spring cyanobacterium Synechococcus.</title>
        <authorList>
            <person name="Dvorak P."/>
            <person name="Jahodarova E."/>
            <person name="Hasler P."/>
            <person name="Poulickova A."/>
        </authorList>
    </citation>
    <scope>NUCLEOTIDE SEQUENCE</scope>
    <source>
        <strain evidence="3">Rupite</strain>
    </source>
</reference>
<keyword evidence="3" id="KW-0540">Nuclease</keyword>
<dbReference type="CDD" id="cd06260">
    <property type="entry name" value="DUF820-like"/>
    <property type="match status" value="1"/>
</dbReference>
<dbReference type="InterPro" id="IPR012296">
    <property type="entry name" value="Nuclease_put_TT1808"/>
</dbReference>
<organism evidence="3 4">
    <name type="scientific">Thermostichus vulcanus str. 'Rupite'</name>
    <dbReference type="NCBI Taxonomy" id="2813851"/>
    <lineage>
        <taxon>Bacteria</taxon>
        <taxon>Bacillati</taxon>
        <taxon>Cyanobacteriota</taxon>
        <taxon>Cyanophyceae</taxon>
        <taxon>Thermostichales</taxon>
        <taxon>Thermostichaceae</taxon>
        <taxon>Thermostichus</taxon>
    </lineage>
</organism>
<name>A0ABT0CCQ8_THEVL</name>
<evidence type="ECO:0000313" key="4">
    <source>
        <dbReference type="Proteomes" id="UP000830835"/>
    </source>
</evidence>
<dbReference type="PANTHER" id="PTHR33352">
    <property type="entry name" value="SLR1095 PROTEIN"/>
    <property type="match status" value="1"/>
</dbReference>
<dbReference type="Gene3D" id="3.90.1570.10">
    <property type="entry name" value="tt1808, chain A"/>
    <property type="match status" value="1"/>
</dbReference>